<proteinExistence type="predicted"/>
<dbReference type="Proteomes" id="UP000275078">
    <property type="component" value="Unassembled WGS sequence"/>
</dbReference>
<reference evidence="2 3" key="1">
    <citation type="journal article" date="2018" name="Nat. Ecol. Evol.">
        <title>Pezizomycetes genomes reveal the molecular basis of ectomycorrhizal truffle lifestyle.</title>
        <authorList>
            <person name="Murat C."/>
            <person name="Payen T."/>
            <person name="Noel B."/>
            <person name="Kuo A."/>
            <person name="Morin E."/>
            <person name="Chen J."/>
            <person name="Kohler A."/>
            <person name="Krizsan K."/>
            <person name="Balestrini R."/>
            <person name="Da Silva C."/>
            <person name="Montanini B."/>
            <person name="Hainaut M."/>
            <person name="Levati E."/>
            <person name="Barry K.W."/>
            <person name="Belfiori B."/>
            <person name="Cichocki N."/>
            <person name="Clum A."/>
            <person name="Dockter R.B."/>
            <person name="Fauchery L."/>
            <person name="Guy J."/>
            <person name="Iotti M."/>
            <person name="Le Tacon F."/>
            <person name="Lindquist E.A."/>
            <person name="Lipzen A."/>
            <person name="Malagnac F."/>
            <person name="Mello A."/>
            <person name="Molinier V."/>
            <person name="Miyauchi S."/>
            <person name="Poulain J."/>
            <person name="Riccioni C."/>
            <person name="Rubini A."/>
            <person name="Sitrit Y."/>
            <person name="Splivallo R."/>
            <person name="Traeger S."/>
            <person name="Wang M."/>
            <person name="Zifcakova L."/>
            <person name="Wipf D."/>
            <person name="Zambonelli A."/>
            <person name="Paolocci F."/>
            <person name="Nowrousian M."/>
            <person name="Ottonello S."/>
            <person name="Baldrian P."/>
            <person name="Spatafora J.W."/>
            <person name="Henrissat B."/>
            <person name="Nagy L.G."/>
            <person name="Aury J.M."/>
            <person name="Wincker P."/>
            <person name="Grigoriev I.V."/>
            <person name="Bonfante P."/>
            <person name="Martin F.M."/>
        </authorList>
    </citation>
    <scope>NUCLEOTIDE SEQUENCE [LARGE SCALE GENOMIC DNA]</scope>
    <source>
        <strain evidence="2 3">RN42</strain>
    </source>
</reference>
<evidence type="ECO:0000256" key="1">
    <source>
        <dbReference type="SAM" id="MobiDB-lite"/>
    </source>
</evidence>
<accession>A0A3N4HG00</accession>
<evidence type="ECO:0000313" key="2">
    <source>
        <dbReference type="EMBL" id="RPA72497.1"/>
    </source>
</evidence>
<keyword evidence="3" id="KW-1185">Reference proteome</keyword>
<feature type="region of interest" description="Disordered" evidence="1">
    <location>
        <begin position="1"/>
        <end position="34"/>
    </location>
</feature>
<sequence length="245" mass="27725">MTSETTVEECTPRPSQVYHHASVEDREESECSFGSLVETPKGAFFEFRRVSHTSTQPQPPASTESSRPPSVRPSSPPRFSPPQLVPSPRTFLSPTKSESIRSHRSPSSPLTIRSPDKSNRDREPYQSRSRIDLTRPPKIIFHSINMSASASVGDPPTHSTIRFIQLLLEREFIELRSEEKDWFLAGKRNAIFPKANKPQKIARSWPTQNDLSTTIQVQAEAEESATIELFIEVAYGPQNSQFDYR</sequence>
<feature type="compositionally biased region" description="Pro residues" evidence="1">
    <location>
        <begin position="70"/>
        <end position="85"/>
    </location>
</feature>
<protein>
    <submittedName>
        <fullName evidence="2">Uncharacterized protein</fullName>
    </submittedName>
</protein>
<feature type="compositionally biased region" description="Polar residues" evidence="1">
    <location>
        <begin position="52"/>
        <end position="64"/>
    </location>
</feature>
<name>A0A3N4HG00_ASCIM</name>
<dbReference type="EMBL" id="ML119859">
    <property type="protein sequence ID" value="RPA72497.1"/>
    <property type="molecule type" value="Genomic_DNA"/>
</dbReference>
<organism evidence="2 3">
    <name type="scientific">Ascobolus immersus RN42</name>
    <dbReference type="NCBI Taxonomy" id="1160509"/>
    <lineage>
        <taxon>Eukaryota</taxon>
        <taxon>Fungi</taxon>
        <taxon>Dikarya</taxon>
        <taxon>Ascomycota</taxon>
        <taxon>Pezizomycotina</taxon>
        <taxon>Pezizomycetes</taxon>
        <taxon>Pezizales</taxon>
        <taxon>Ascobolaceae</taxon>
        <taxon>Ascobolus</taxon>
    </lineage>
</organism>
<feature type="region of interest" description="Disordered" evidence="1">
    <location>
        <begin position="47"/>
        <end position="132"/>
    </location>
</feature>
<gene>
    <name evidence="2" type="ORF">BJ508DRAFT_334983</name>
</gene>
<feature type="compositionally biased region" description="Basic and acidic residues" evidence="1">
    <location>
        <begin position="114"/>
        <end position="132"/>
    </location>
</feature>
<evidence type="ECO:0000313" key="3">
    <source>
        <dbReference type="Proteomes" id="UP000275078"/>
    </source>
</evidence>
<dbReference type="AlphaFoldDB" id="A0A3N4HG00"/>